<dbReference type="EMBL" id="KI913190">
    <property type="protein sequence ID" value="ETV67984.1"/>
    <property type="molecule type" value="Genomic_DNA"/>
</dbReference>
<organism evidence="1">
    <name type="scientific">Aphanomyces astaci</name>
    <name type="common">Crayfish plague agent</name>
    <dbReference type="NCBI Taxonomy" id="112090"/>
    <lineage>
        <taxon>Eukaryota</taxon>
        <taxon>Sar</taxon>
        <taxon>Stramenopiles</taxon>
        <taxon>Oomycota</taxon>
        <taxon>Saprolegniomycetes</taxon>
        <taxon>Saprolegniales</taxon>
        <taxon>Verrucalvaceae</taxon>
        <taxon>Aphanomyces</taxon>
    </lineage>
</organism>
<gene>
    <name evidence="1" type="ORF">H257_15948</name>
</gene>
<reference evidence="1" key="1">
    <citation type="submission" date="2013-12" db="EMBL/GenBank/DDBJ databases">
        <title>The Genome Sequence of Aphanomyces astaci APO3.</title>
        <authorList>
            <consortium name="The Broad Institute Genomics Platform"/>
            <person name="Russ C."/>
            <person name="Tyler B."/>
            <person name="van West P."/>
            <person name="Dieguez-Uribeondo J."/>
            <person name="Young S.K."/>
            <person name="Zeng Q."/>
            <person name="Gargeya S."/>
            <person name="Fitzgerald M."/>
            <person name="Abouelleil A."/>
            <person name="Alvarado L."/>
            <person name="Chapman S.B."/>
            <person name="Gainer-Dewar J."/>
            <person name="Goldberg J."/>
            <person name="Griggs A."/>
            <person name="Gujja S."/>
            <person name="Hansen M."/>
            <person name="Howarth C."/>
            <person name="Imamovic A."/>
            <person name="Ireland A."/>
            <person name="Larimer J."/>
            <person name="McCowan C."/>
            <person name="Murphy C."/>
            <person name="Pearson M."/>
            <person name="Poon T.W."/>
            <person name="Priest M."/>
            <person name="Roberts A."/>
            <person name="Saif S."/>
            <person name="Shea T."/>
            <person name="Sykes S."/>
            <person name="Wortman J."/>
            <person name="Nusbaum C."/>
            <person name="Birren B."/>
        </authorList>
    </citation>
    <scope>NUCLEOTIDE SEQUENCE [LARGE SCALE GENOMIC DNA]</scope>
    <source>
        <strain evidence="1">APO3</strain>
    </source>
</reference>
<accession>W4FMC8</accession>
<proteinExistence type="predicted"/>
<sequence length="186" mass="19069">MYAATAKTTAPAAETDADAVTVGAAVVVVLEVAFAPGDLVVVLEVTLASGDLVVVMEVTLAGLVVTMGFTEALVVVGAGVEAALISPTWLFLARNSLNVQFNLSVSYTGESPTMYVQGGDTPLMADAIASYHLEQSALARSLAWSDDEVVDVNTGVMSVPPITLAQALATGLVKCGTTALAMERVH</sequence>
<name>W4FMC8_APHAT</name>
<evidence type="ECO:0000313" key="1">
    <source>
        <dbReference type="EMBL" id="ETV67984.1"/>
    </source>
</evidence>
<protein>
    <submittedName>
        <fullName evidence="1">Uncharacterized protein</fullName>
    </submittedName>
</protein>
<dbReference type="AlphaFoldDB" id="W4FMC8"/>
<dbReference type="VEuPathDB" id="FungiDB:H257_15948"/>
<dbReference type="GeneID" id="20817944"/>
<dbReference type="RefSeq" id="XP_009842547.1">
    <property type="nucleotide sequence ID" value="XM_009844245.1"/>
</dbReference>